<keyword evidence="2 7" id="KW-1003">Cell membrane</keyword>
<dbReference type="RefSeq" id="WP_073067761.1">
    <property type="nucleotide sequence ID" value="NZ_FQUS01000026.1"/>
</dbReference>
<dbReference type="GO" id="GO:0008961">
    <property type="term" value="F:phosphatidylglycerol-prolipoprotein diacylglyceryl transferase activity"/>
    <property type="evidence" value="ECO:0007669"/>
    <property type="project" value="UniProtKB-UniRule"/>
</dbReference>
<feature type="transmembrane region" description="Helical" evidence="7">
    <location>
        <begin position="44"/>
        <end position="67"/>
    </location>
</feature>
<accession>A0A1M5JBE8</accession>
<keyword evidence="8" id="KW-0449">Lipoprotein</keyword>
<dbReference type="Pfam" id="PF01790">
    <property type="entry name" value="LGT"/>
    <property type="match status" value="1"/>
</dbReference>
<organism evidence="8 9">
    <name type="scientific">Fodinibius roseus</name>
    <dbReference type="NCBI Taxonomy" id="1194090"/>
    <lineage>
        <taxon>Bacteria</taxon>
        <taxon>Pseudomonadati</taxon>
        <taxon>Balneolota</taxon>
        <taxon>Balneolia</taxon>
        <taxon>Balneolales</taxon>
        <taxon>Balneolaceae</taxon>
        <taxon>Fodinibius</taxon>
    </lineage>
</organism>
<dbReference type="EC" id="2.5.1.145" evidence="7"/>
<comment type="similarity">
    <text evidence="1 7">Belongs to the Lgt family.</text>
</comment>
<feature type="transmembrane region" description="Helical" evidence="7">
    <location>
        <begin position="87"/>
        <end position="107"/>
    </location>
</feature>
<dbReference type="GO" id="GO:0005886">
    <property type="term" value="C:plasma membrane"/>
    <property type="evidence" value="ECO:0007669"/>
    <property type="project" value="UniProtKB-SubCell"/>
</dbReference>
<name>A0A1M5JBE8_9BACT</name>
<keyword evidence="4 7" id="KW-0812">Transmembrane</keyword>
<dbReference type="InterPro" id="IPR001640">
    <property type="entry name" value="Lgt"/>
</dbReference>
<gene>
    <name evidence="7" type="primary">lgt</name>
    <name evidence="8" type="ORF">SAMN05443144_12634</name>
</gene>
<dbReference type="PANTHER" id="PTHR30589">
    <property type="entry name" value="PROLIPOPROTEIN DIACYLGLYCERYL TRANSFERASE"/>
    <property type="match status" value="1"/>
</dbReference>
<evidence type="ECO:0000256" key="2">
    <source>
        <dbReference type="ARBA" id="ARBA00022475"/>
    </source>
</evidence>
<evidence type="ECO:0000256" key="1">
    <source>
        <dbReference type="ARBA" id="ARBA00007150"/>
    </source>
</evidence>
<comment type="subcellular location">
    <subcellularLocation>
        <location evidence="7">Cell membrane</location>
        <topology evidence="7">Multi-pass membrane protein</topology>
    </subcellularLocation>
</comment>
<feature type="transmembrane region" description="Helical" evidence="7">
    <location>
        <begin position="198"/>
        <end position="216"/>
    </location>
</feature>
<dbReference type="HAMAP" id="MF_01147">
    <property type="entry name" value="Lgt"/>
    <property type="match status" value="1"/>
</dbReference>
<evidence type="ECO:0000256" key="3">
    <source>
        <dbReference type="ARBA" id="ARBA00022679"/>
    </source>
</evidence>
<keyword evidence="3 7" id="KW-0808">Transferase</keyword>
<dbReference type="UniPathway" id="UPA00664"/>
<dbReference type="OrthoDB" id="871140at2"/>
<feature type="transmembrane region" description="Helical" evidence="7">
    <location>
        <begin position="119"/>
        <end position="139"/>
    </location>
</feature>
<evidence type="ECO:0000256" key="7">
    <source>
        <dbReference type="HAMAP-Rule" id="MF_01147"/>
    </source>
</evidence>
<comment type="function">
    <text evidence="7">Catalyzes the transfer of the diacylglyceryl group from phosphatidylglycerol to the sulfhydryl group of the N-terminal cysteine of a prolipoprotein, the first step in the formation of mature lipoproteins.</text>
</comment>
<dbReference type="Proteomes" id="UP000184041">
    <property type="component" value="Unassembled WGS sequence"/>
</dbReference>
<feature type="transmembrane region" description="Helical" evidence="7">
    <location>
        <begin position="228"/>
        <end position="248"/>
    </location>
</feature>
<keyword evidence="6 7" id="KW-0472">Membrane</keyword>
<dbReference type="STRING" id="1194090.SAMN05443144_12634"/>
<proteinExistence type="inferred from homology"/>
<evidence type="ECO:0000256" key="4">
    <source>
        <dbReference type="ARBA" id="ARBA00022692"/>
    </source>
</evidence>
<feature type="transmembrane region" description="Helical" evidence="7">
    <location>
        <begin position="12"/>
        <end position="32"/>
    </location>
</feature>
<feature type="binding site" evidence="7">
    <location>
        <position position="132"/>
    </location>
    <ligand>
        <name>a 1,2-diacyl-sn-glycero-3-phospho-(1'-sn-glycerol)</name>
        <dbReference type="ChEBI" id="CHEBI:64716"/>
    </ligand>
</feature>
<evidence type="ECO:0000256" key="6">
    <source>
        <dbReference type="ARBA" id="ARBA00023136"/>
    </source>
</evidence>
<dbReference type="EMBL" id="FQUS01000026">
    <property type="protein sequence ID" value="SHG37619.1"/>
    <property type="molecule type" value="Genomic_DNA"/>
</dbReference>
<keyword evidence="9" id="KW-1185">Reference proteome</keyword>
<reference evidence="8 9" key="1">
    <citation type="submission" date="2016-11" db="EMBL/GenBank/DDBJ databases">
        <authorList>
            <person name="Jaros S."/>
            <person name="Januszkiewicz K."/>
            <person name="Wedrychowicz H."/>
        </authorList>
    </citation>
    <scope>NUCLEOTIDE SEQUENCE [LARGE SCALE GENOMIC DNA]</scope>
    <source>
        <strain evidence="8 9">DSM 21986</strain>
    </source>
</reference>
<dbReference type="PANTHER" id="PTHR30589:SF0">
    <property type="entry name" value="PHOSPHATIDYLGLYCEROL--PROLIPOPROTEIN DIACYLGLYCERYL TRANSFERASE"/>
    <property type="match status" value="1"/>
</dbReference>
<evidence type="ECO:0000313" key="9">
    <source>
        <dbReference type="Proteomes" id="UP000184041"/>
    </source>
</evidence>
<comment type="pathway">
    <text evidence="7">Protein modification; lipoprotein biosynthesis (diacylglyceryl transfer).</text>
</comment>
<feature type="transmembrane region" description="Helical" evidence="7">
    <location>
        <begin position="170"/>
        <end position="188"/>
    </location>
</feature>
<dbReference type="NCBIfam" id="TIGR00544">
    <property type="entry name" value="lgt"/>
    <property type="match status" value="1"/>
</dbReference>
<dbReference type="AlphaFoldDB" id="A0A1M5JBE8"/>
<comment type="catalytic activity">
    <reaction evidence="7">
        <text>L-cysteinyl-[prolipoprotein] + a 1,2-diacyl-sn-glycero-3-phospho-(1'-sn-glycerol) = an S-1,2-diacyl-sn-glyceryl-L-cysteinyl-[prolipoprotein] + sn-glycerol 1-phosphate + H(+)</text>
        <dbReference type="Rhea" id="RHEA:56712"/>
        <dbReference type="Rhea" id="RHEA-COMP:14679"/>
        <dbReference type="Rhea" id="RHEA-COMP:14680"/>
        <dbReference type="ChEBI" id="CHEBI:15378"/>
        <dbReference type="ChEBI" id="CHEBI:29950"/>
        <dbReference type="ChEBI" id="CHEBI:57685"/>
        <dbReference type="ChEBI" id="CHEBI:64716"/>
        <dbReference type="ChEBI" id="CHEBI:140658"/>
        <dbReference type="EC" id="2.5.1.145"/>
    </reaction>
</comment>
<evidence type="ECO:0000313" key="8">
    <source>
        <dbReference type="EMBL" id="SHG37619.1"/>
    </source>
</evidence>
<protein>
    <recommendedName>
        <fullName evidence="7">Phosphatidylglycerol--prolipoprotein diacylglyceryl transferase</fullName>
        <ecNumber evidence="7">2.5.1.145</ecNumber>
    </recommendedName>
</protein>
<evidence type="ECO:0000256" key="5">
    <source>
        <dbReference type="ARBA" id="ARBA00022989"/>
    </source>
</evidence>
<sequence length="263" mass="29870">MLPILFEIGPITIHTVSIFHTGGILIGIWWLYRQAIKNRLDPQKIMDLSLVVVLWAVIGARLFSILFDGSLQWYLQNPVKMLMLWNGGFTFYGGFLFGLGAGIWYVRKHKMDVWKVSDMAAPGLALGIAFGRLGCFFSGDSYGKPTDLPWAVTFSDPLSMAPTGIPLHPTQIYSTLVLLVVFGVLLWWKKQQRFKGELFLAFIMLYALVRSFVEIFRDDPRGVYLDGLISTSQIISLLVVIPALWLFFKKLHQYKSLKLDTSQ</sequence>
<keyword evidence="5 7" id="KW-1133">Transmembrane helix</keyword>
<dbReference type="GO" id="GO:0042158">
    <property type="term" value="P:lipoprotein biosynthetic process"/>
    <property type="evidence" value="ECO:0007669"/>
    <property type="project" value="UniProtKB-UniRule"/>
</dbReference>